<protein>
    <recommendedName>
        <fullName evidence="4">FAD-binding domain-containing protein</fullName>
    </recommendedName>
</protein>
<dbReference type="InterPro" id="IPR002938">
    <property type="entry name" value="FAD-bd"/>
</dbReference>
<dbReference type="InterPro" id="IPR044560">
    <property type="entry name" value="MOase"/>
</dbReference>
<dbReference type="PRINTS" id="PR00420">
    <property type="entry name" value="RNGMNOXGNASE"/>
</dbReference>
<proteinExistence type="inferred from homology"/>
<evidence type="ECO:0000256" key="2">
    <source>
        <dbReference type="ARBA" id="ARBA00023033"/>
    </source>
</evidence>
<dbReference type="Gene3D" id="3.50.50.60">
    <property type="entry name" value="FAD/NAD(P)-binding domain"/>
    <property type="match status" value="1"/>
</dbReference>
<dbReference type="Pfam" id="PF01494">
    <property type="entry name" value="FAD_binding_3"/>
    <property type="match status" value="1"/>
</dbReference>
<dbReference type="Proteomes" id="UP001632038">
    <property type="component" value="Unassembled WGS sequence"/>
</dbReference>
<evidence type="ECO:0000313" key="6">
    <source>
        <dbReference type="Proteomes" id="UP001632038"/>
    </source>
</evidence>
<name>A0ABD3B9S5_9LAMI</name>
<dbReference type="PANTHER" id="PTHR45934:SF20">
    <property type="entry name" value="MONOOXYGENASE 2-RELATED"/>
    <property type="match status" value="1"/>
</dbReference>
<comment type="caution">
    <text evidence="5">The sequence shown here is derived from an EMBL/GenBank/DDBJ whole genome shotgun (WGS) entry which is preliminary data.</text>
</comment>
<keyword evidence="6" id="KW-1185">Reference proteome</keyword>
<keyword evidence="2" id="KW-0503">Monooxygenase</keyword>
<feature type="domain" description="FAD-binding" evidence="4">
    <location>
        <begin position="7"/>
        <end position="314"/>
    </location>
</feature>
<dbReference type="PANTHER" id="PTHR45934">
    <property type="entry name" value="FAD/NAD(P)-BINDING OXIDOREDUCTASE FAMILY PROTEIN"/>
    <property type="match status" value="1"/>
</dbReference>
<dbReference type="AlphaFoldDB" id="A0ABD3B9S5"/>
<dbReference type="SUPFAM" id="SSF51905">
    <property type="entry name" value="FAD/NAD(P)-binding domain"/>
    <property type="match status" value="1"/>
</dbReference>
<evidence type="ECO:0000256" key="1">
    <source>
        <dbReference type="ARBA" id="ARBA00023002"/>
    </source>
</evidence>
<comment type="similarity">
    <text evidence="3">Belongs to the 3-hydroxybenzoate 6-hydroxylase family.</text>
</comment>
<evidence type="ECO:0000313" key="5">
    <source>
        <dbReference type="EMBL" id="KAL3613938.1"/>
    </source>
</evidence>
<accession>A0ABD3B9S5</accession>
<keyword evidence="1" id="KW-0560">Oxidoreductase</keyword>
<organism evidence="5 6">
    <name type="scientific">Castilleja foliolosa</name>
    <dbReference type="NCBI Taxonomy" id="1961234"/>
    <lineage>
        <taxon>Eukaryota</taxon>
        <taxon>Viridiplantae</taxon>
        <taxon>Streptophyta</taxon>
        <taxon>Embryophyta</taxon>
        <taxon>Tracheophyta</taxon>
        <taxon>Spermatophyta</taxon>
        <taxon>Magnoliopsida</taxon>
        <taxon>eudicotyledons</taxon>
        <taxon>Gunneridae</taxon>
        <taxon>Pentapetalae</taxon>
        <taxon>asterids</taxon>
        <taxon>lamiids</taxon>
        <taxon>Lamiales</taxon>
        <taxon>Orobanchaceae</taxon>
        <taxon>Pedicularideae</taxon>
        <taxon>Castillejinae</taxon>
        <taxon>Castilleja</taxon>
    </lineage>
</organism>
<gene>
    <name evidence="5" type="ORF">CASFOL_042012</name>
</gene>
<reference evidence="6" key="1">
    <citation type="journal article" date="2024" name="IScience">
        <title>Strigolactones Initiate the Formation of Haustorium-like Structures in Castilleja.</title>
        <authorList>
            <person name="Buerger M."/>
            <person name="Peterson D."/>
            <person name="Chory J."/>
        </authorList>
    </citation>
    <scope>NUCLEOTIDE SEQUENCE [LARGE SCALE GENOMIC DNA]</scope>
</reference>
<dbReference type="EMBL" id="JAVIJP010000107">
    <property type="protein sequence ID" value="KAL3613938.1"/>
    <property type="molecule type" value="Genomic_DNA"/>
</dbReference>
<sequence>MTEIVEDIVIVGAGIAGLTTALGLHRLGIGSLVLESSDTLRTYGYAFVVWSNAWKALDSIGIVSVSTVSGLPTAQLSLEGDHELRSINRKVLIETLSDELPKGTIRFSSKVVHIQDSGSFKLIHLADGNILKAKVLIGCDGVNSVVAKFLGFGKPSYAGRAAIRGSVNFKGGHGLEPDFLQFFGNGVRYGVITCDDNGVYWFFTYTPSSQDTGIEKDPATMKQFVLSKLGNISDKIRSVFETTDLDNMIWAQLKLRHPLDLLRFNISKDDVCLAGDALHAMTPDLGQGGCSALEDGVTLARVLAGALTGKTSDEDEEHERIVMGLKKYAGERRWRSVGLVSVAYVVGFVQQSDSVLIRFLRDKVFARFLGGVLLRMSKFDCGSLE</sequence>
<dbReference type="GO" id="GO:0004497">
    <property type="term" value="F:monooxygenase activity"/>
    <property type="evidence" value="ECO:0007669"/>
    <property type="project" value="UniProtKB-KW"/>
</dbReference>
<evidence type="ECO:0000256" key="3">
    <source>
        <dbReference type="ARBA" id="ARBA00024018"/>
    </source>
</evidence>
<evidence type="ECO:0000259" key="4">
    <source>
        <dbReference type="Pfam" id="PF01494"/>
    </source>
</evidence>
<dbReference type="InterPro" id="IPR036188">
    <property type="entry name" value="FAD/NAD-bd_sf"/>
</dbReference>